<proteinExistence type="predicted"/>
<feature type="compositionally biased region" description="Basic and acidic residues" evidence="1">
    <location>
        <begin position="567"/>
        <end position="577"/>
    </location>
</feature>
<dbReference type="Pfam" id="PF26130">
    <property type="entry name" value="PB1-like"/>
    <property type="match status" value="1"/>
</dbReference>
<feature type="compositionally biased region" description="Polar residues" evidence="1">
    <location>
        <begin position="554"/>
        <end position="565"/>
    </location>
</feature>
<dbReference type="PANTHER" id="PTHR33144">
    <property type="entry name" value="OS10G0409366 PROTEIN-RELATED"/>
    <property type="match status" value="1"/>
</dbReference>
<feature type="region of interest" description="Disordered" evidence="1">
    <location>
        <begin position="554"/>
        <end position="584"/>
    </location>
</feature>
<evidence type="ECO:0000313" key="4">
    <source>
        <dbReference type="Proteomes" id="UP000077755"/>
    </source>
</evidence>
<feature type="domain" description="PB1-like" evidence="2">
    <location>
        <begin position="4"/>
        <end position="94"/>
    </location>
</feature>
<dbReference type="InterPro" id="IPR004252">
    <property type="entry name" value="Probable_transposase_24"/>
</dbReference>
<reference evidence="3" key="2">
    <citation type="submission" date="2022-03" db="EMBL/GenBank/DDBJ databases">
        <title>Draft title - Genomic analysis of global carrot germplasm unveils the trajectory of domestication and the origin of high carotenoid orange carrot.</title>
        <authorList>
            <person name="Iorizzo M."/>
            <person name="Ellison S."/>
            <person name="Senalik D."/>
            <person name="Macko-Podgorni A."/>
            <person name="Grzebelus D."/>
            <person name="Bostan H."/>
            <person name="Rolling W."/>
            <person name="Curaba J."/>
            <person name="Simon P."/>
        </authorList>
    </citation>
    <scope>NUCLEOTIDE SEQUENCE</scope>
    <source>
        <tissue evidence="3">Leaf</tissue>
    </source>
</reference>
<feature type="compositionally biased region" description="Acidic residues" evidence="1">
    <location>
        <begin position="175"/>
        <end position="190"/>
    </location>
</feature>
<organism evidence="3 4">
    <name type="scientific">Daucus carota subsp. sativus</name>
    <name type="common">Carrot</name>
    <dbReference type="NCBI Taxonomy" id="79200"/>
    <lineage>
        <taxon>Eukaryota</taxon>
        <taxon>Viridiplantae</taxon>
        <taxon>Streptophyta</taxon>
        <taxon>Embryophyta</taxon>
        <taxon>Tracheophyta</taxon>
        <taxon>Spermatophyta</taxon>
        <taxon>Magnoliopsida</taxon>
        <taxon>eudicotyledons</taxon>
        <taxon>Gunneridae</taxon>
        <taxon>Pentapetalae</taxon>
        <taxon>asterids</taxon>
        <taxon>campanulids</taxon>
        <taxon>Apiales</taxon>
        <taxon>Apiaceae</taxon>
        <taxon>Apioideae</taxon>
        <taxon>Scandiceae</taxon>
        <taxon>Daucinae</taxon>
        <taxon>Daucus</taxon>
        <taxon>Daucus sect. Daucus</taxon>
    </lineage>
</organism>
<feature type="region of interest" description="Disordered" evidence="1">
    <location>
        <begin position="377"/>
        <end position="410"/>
    </location>
</feature>
<evidence type="ECO:0000313" key="3">
    <source>
        <dbReference type="EMBL" id="WOG81850.1"/>
    </source>
</evidence>
<reference evidence="3" key="1">
    <citation type="journal article" date="2016" name="Nat. Genet.">
        <title>A high-quality carrot genome assembly provides new insights into carotenoid accumulation and asterid genome evolution.</title>
        <authorList>
            <person name="Iorizzo M."/>
            <person name="Ellison S."/>
            <person name="Senalik D."/>
            <person name="Zeng P."/>
            <person name="Satapoomin P."/>
            <person name="Huang J."/>
            <person name="Bowman M."/>
            <person name="Iovene M."/>
            <person name="Sanseverino W."/>
            <person name="Cavagnaro P."/>
            <person name="Yildiz M."/>
            <person name="Macko-Podgorni A."/>
            <person name="Moranska E."/>
            <person name="Grzebelus E."/>
            <person name="Grzebelus D."/>
            <person name="Ashrafi H."/>
            <person name="Zheng Z."/>
            <person name="Cheng S."/>
            <person name="Spooner D."/>
            <person name="Van Deynze A."/>
            <person name="Simon P."/>
        </authorList>
    </citation>
    <scope>NUCLEOTIDE SEQUENCE</scope>
    <source>
        <tissue evidence="3">Leaf</tissue>
    </source>
</reference>
<feature type="region of interest" description="Disordered" evidence="1">
    <location>
        <begin position="623"/>
        <end position="659"/>
    </location>
</feature>
<keyword evidence="4" id="KW-1185">Reference proteome</keyword>
<dbReference type="EMBL" id="CP093343">
    <property type="protein sequence ID" value="WOG81850.1"/>
    <property type="molecule type" value="Genomic_DNA"/>
</dbReference>
<feature type="region of interest" description="Disordered" evidence="1">
    <location>
        <begin position="128"/>
        <end position="203"/>
    </location>
</feature>
<gene>
    <name evidence="3" type="ORF">DCAR_0101004</name>
</gene>
<feature type="compositionally biased region" description="Polar residues" evidence="1">
    <location>
        <begin position="644"/>
        <end position="659"/>
    </location>
</feature>
<protein>
    <recommendedName>
        <fullName evidence="2">PB1-like domain-containing protein</fullName>
    </recommendedName>
</protein>
<evidence type="ECO:0000256" key="1">
    <source>
        <dbReference type="SAM" id="MobiDB-lite"/>
    </source>
</evidence>
<dbReference type="Proteomes" id="UP000077755">
    <property type="component" value="Chromosome 1"/>
</dbReference>
<dbReference type="Pfam" id="PF03004">
    <property type="entry name" value="Transposase_24"/>
    <property type="match status" value="1"/>
</dbReference>
<sequence length="730" mass="82424">MAADTVQIRLYYEGEFGRTAYTGGDRMLVPNVSVDEFSYTVFMEFIKDYLHFLEIGGVYISKGIQGGRKLVKDDNDVLGHVFNCIADDEVEFYIDNVVDKEVEPLPQMQPHVTKRQFVTTHQLQQHQNKFKRKSPHYCPNKKTAASPGMKTRNTEETRKVTGSARRKLDLQKDLGDDEDSEGNSISDEELPPQPTVPVPVSDYEQVRIARMNENQKRMEELGVKKLAVVMKPCASNKRKGKDKVQEEGDDYNPEDESEDTSVETTEDKRSKKAKKNASAPGPRTRSRGNATVVIGDGLTSAADGNDNEPIRSTTTVEKEAPEKDVTSSLRVNRIRPTCSKKLKNSTEFEAAGSLSAYLALRERQKQGLPDIIEHDVPEANKEDIGPETSGAEAAPRKPRGRSKLEKIHGRTADRRPVITLNERGQPVSSDGKVVAELSIFLGTVVKDNVSLTHINWRVVPDQLKNKMWEYTRERYIIPDEGKKWVNTTLNDSWRVYKSHVKKKYYSRFESDKERLENKPEDIPLEDFKQLLNYWADEEVQSIAEDNAARRNSFTETHTLGPQSLAQVRDKLKKKDPNQGEPSDAQVYLETRERKTGRDYKTTKIVDKKIKRIKRMMNQGRDPNLVVQRGNSKGRGWLLGRNGSRPGTSSSTADPTTQDPYVLELTNQIRQNLETELEDKVYRKVQENMAMLLKKLGEANPGMNLDVGNFCATISSEADGNGTPITDGATS</sequence>
<dbReference type="PANTHER" id="PTHR33144:SF16">
    <property type="entry name" value="OS02G0129000 PROTEIN"/>
    <property type="match status" value="1"/>
</dbReference>
<feature type="region of interest" description="Disordered" evidence="1">
    <location>
        <begin position="234"/>
        <end position="327"/>
    </location>
</feature>
<accession>A0AAF0W588</accession>
<feature type="compositionally biased region" description="Acidic residues" evidence="1">
    <location>
        <begin position="247"/>
        <end position="261"/>
    </location>
</feature>
<name>A0AAF0W588_DAUCS</name>
<dbReference type="InterPro" id="IPR058594">
    <property type="entry name" value="PB1-like_dom_pln"/>
</dbReference>
<feature type="compositionally biased region" description="Basic and acidic residues" evidence="1">
    <location>
        <begin position="316"/>
        <end position="325"/>
    </location>
</feature>
<dbReference type="AlphaFoldDB" id="A0AAF0W588"/>
<evidence type="ECO:0000259" key="2">
    <source>
        <dbReference type="Pfam" id="PF26130"/>
    </source>
</evidence>